<sequence length="106" mass="11708">MTGSASLTLVGFDGSRTPRPDPAQIAAAVRALTIDNWFVILEESEDTFLQVAVRASSYALERRAGGDETQVGTSVDTLDEVVWAFQAHGRREPGWEARFEWEPVKL</sequence>
<keyword evidence="2" id="KW-1185">Reference proteome</keyword>
<dbReference type="Proteomes" id="UP000604117">
    <property type="component" value="Unassembled WGS sequence"/>
</dbReference>
<accession>A0ABQ4CKA5</accession>
<protein>
    <submittedName>
        <fullName evidence="1">Uncharacterized protein</fullName>
    </submittedName>
</protein>
<evidence type="ECO:0000313" key="2">
    <source>
        <dbReference type="Proteomes" id="UP000604117"/>
    </source>
</evidence>
<gene>
    <name evidence="1" type="ORF">Asi02nite_12300</name>
</gene>
<dbReference type="RefSeq" id="WP_203711191.1">
    <property type="nucleotide sequence ID" value="NZ_BONE01000007.1"/>
</dbReference>
<dbReference type="EMBL" id="BONE01000007">
    <property type="protein sequence ID" value="GIF71712.1"/>
    <property type="molecule type" value="Genomic_DNA"/>
</dbReference>
<name>A0ABQ4CKA5_9ACTN</name>
<comment type="caution">
    <text evidence="1">The sequence shown here is derived from an EMBL/GenBank/DDBJ whole genome shotgun (WGS) entry which is preliminary data.</text>
</comment>
<proteinExistence type="predicted"/>
<evidence type="ECO:0000313" key="1">
    <source>
        <dbReference type="EMBL" id="GIF71712.1"/>
    </source>
</evidence>
<organism evidence="1 2">
    <name type="scientific">Asanoa siamensis</name>
    <dbReference type="NCBI Taxonomy" id="926357"/>
    <lineage>
        <taxon>Bacteria</taxon>
        <taxon>Bacillati</taxon>
        <taxon>Actinomycetota</taxon>
        <taxon>Actinomycetes</taxon>
        <taxon>Micromonosporales</taxon>
        <taxon>Micromonosporaceae</taxon>
        <taxon>Asanoa</taxon>
    </lineage>
</organism>
<reference evidence="1 2" key="1">
    <citation type="submission" date="2021-01" db="EMBL/GenBank/DDBJ databases">
        <title>Whole genome shotgun sequence of Asanoa siamensis NBRC 107932.</title>
        <authorList>
            <person name="Komaki H."/>
            <person name="Tamura T."/>
        </authorList>
    </citation>
    <scope>NUCLEOTIDE SEQUENCE [LARGE SCALE GENOMIC DNA]</scope>
    <source>
        <strain evidence="1 2">NBRC 107932</strain>
    </source>
</reference>